<dbReference type="EMBL" id="JADBEF010000001">
    <property type="protein sequence ID" value="MBE1560071.1"/>
    <property type="molecule type" value="Genomic_DNA"/>
</dbReference>
<comment type="caution">
    <text evidence="1">The sequence shown here is derived from an EMBL/GenBank/DDBJ whole genome shotgun (WGS) entry which is preliminary data.</text>
</comment>
<organism evidence="1 2">
    <name type="scientific">Nonomuraea africana</name>
    <dbReference type="NCBI Taxonomy" id="46171"/>
    <lineage>
        <taxon>Bacteria</taxon>
        <taxon>Bacillati</taxon>
        <taxon>Actinomycetota</taxon>
        <taxon>Actinomycetes</taxon>
        <taxon>Streptosporangiales</taxon>
        <taxon>Streptosporangiaceae</taxon>
        <taxon>Nonomuraea</taxon>
    </lineage>
</organism>
<dbReference type="Proteomes" id="UP000661607">
    <property type="component" value="Unassembled WGS sequence"/>
</dbReference>
<keyword evidence="2" id="KW-1185">Reference proteome</keyword>
<accession>A0ABR9KDI9</accession>
<reference evidence="1 2" key="1">
    <citation type="submission" date="2020-10" db="EMBL/GenBank/DDBJ databases">
        <title>Sequencing the genomes of 1000 actinobacteria strains.</title>
        <authorList>
            <person name="Klenk H.-P."/>
        </authorList>
    </citation>
    <scope>NUCLEOTIDE SEQUENCE [LARGE SCALE GENOMIC DNA]</scope>
    <source>
        <strain evidence="1 2">DSM 43748</strain>
    </source>
</reference>
<evidence type="ECO:0000313" key="1">
    <source>
        <dbReference type="EMBL" id="MBE1560071.1"/>
    </source>
</evidence>
<sequence length="70" mass="7611">MGDGHAVELTPGELRAQVPPVVEAPRSSEFSSVLHGVTLTLYQGDHIEALVDSNSAEPGRRLLNSWTMPW</sequence>
<dbReference type="RefSeq" id="WP_192775211.1">
    <property type="nucleotide sequence ID" value="NZ_BAAASY010000044.1"/>
</dbReference>
<name>A0ABR9KDI9_9ACTN</name>
<proteinExistence type="predicted"/>
<gene>
    <name evidence="1" type="ORF">H4W81_002850</name>
</gene>
<evidence type="ECO:0000313" key="2">
    <source>
        <dbReference type="Proteomes" id="UP000661607"/>
    </source>
</evidence>
<protein>
    <submittedName>
        <fullName evidence="1">Uncharacterized protein</fullName>
    </submittedName>
</protein>